<sequence>MLRRAAAAVVAFAASSALFFPAQAASADELRDAQQPMFKTLSVEKAWQVTRGAGVTVAVVDSGVDTRQPDLKGVVTTGPNMLAEIDEGTKPHHDHGTGMSTLIAGRGRGPGKRDGVMGIAPQAKILAIRAIAEPEDASYQRYKRAEESKDPVAEGIKYAADHGADVINLSIGEYQGDPAEREAIGYAIGKGVVVVAAAGNDGDKKRRLDKDGFAPYSYPASYPGVIAVAATTPEHERAPFSNLNYSAVVAAPGTGLPAGGPNGIDYISTDGTSDSTALVSGIAALIRARHPRLPPALVAQALITSAKPGVYRPDLGFGEVNAAKALAASDALTAPRDAVVGKPGGDRFADDEPQPVAIIDRPAWVRPVIIIVAVLGVAGIIAAAAIALALHRRNPARPVLLAPPPPTGPPPMAPFRSYVPHPTPLGPPPSPPVSQAMPPSVPPSASQSTPPSVPQSVQPPPASAHDDPPSGTDGPPPSADGPPRFERPM</sequence>
<evidence type="ECO:0000256" key="5">
    <source>
        <dbReference type="PROSITE-ProRule" id="PRU01240"/>
    </source>
</evidence>
<dbReference type="PRINTS" id="PR00723">
    <property type="entry name" value="SUBTILISIN"/>
</dbReference>
<dbReference type="RefSeq" id="WP_208263357.1">
    <property type="nucleotide sequence ID" value="NZ_JAGEOJ010000032.1"/>
</dbReference>
<evidence type="ECO:0000256" key="2">
    <source>
        <dbReference type="ARBA" id="ARBA00022670"/>
    </source>
</evidence>
<dbReference type="Pfam" id="PF00082">
    <property type="entry name" value="Peptidase_S8"/>
    <property type="match status" value="1"/>
</dbReference>
<dbReference type="PROSITE" id="PS51892">
    <property type="entry name" value="SUBTILASE"/>
    <property type="match status" value="1"/>
</dbReference>
<feature type="domain" description="Peptidase S8/S53" evidence="9">
    <location>
        <begin position="52"/>
        <end position="310"/>
    </location>
</feature>
<feature type="active site" description="Charge relay system" evidence="5">
    <location>
        <position position="61"/>
    </location>
</feature>
<dbReference type="InterPro" id="IPR015500">
    <property type="entry name" value="Peptidase_S8_subtilisin-rel"/>
</dbReference>
<feature type="chain" id="PRO_5038723109" evidence="8">
    <location>
        <begin position="25"/>
        <end position="489"/>
    </location>
</feature>
<evidence type="ECO:0000313" key="11">
    <source>
        <dbReference type="Proteomes" id="UP000669179"/>
    </source>
</evidence>
<feature type="region of interest" description="Disordered" evidence="6">
    <location>
        <begin position="400"/>
        <end position="489"/>
    </location>
</feature>
<keyword evidence="3 5" id="KW-0378">Hydrolase</keyword>
<evidence type="ECO:0000313" key="10">
    <source>
        <dbReference type="EMBL" id="MBO2455136.1"/>
    </source>
</evidence>
<comment type="similarity">
    <text evidence="1 5">Belongs to the peptidase S8 family.</text>
</comment>
<reference evidence="10" key="1">
    <citation type="submission" date="2021-03" db="EMBL/GenBank/DDBJ databases">
        <authorList>
            <person name="Kanchanasin P."/>
            <person name="Saeng-In P."/>
            <person name="Phongsopitanun W."/>
            <person name="Yuki M."/>
            <person name="Kudo T."/>
            <person name="Ohkuma M."/>
            <person name="Tanasupawat S."/>
        </authorList>
    </citation>
    <scope>NUCLEOTIDE SEQUENCE</scope>
    <source>
        <strain evidence="10">GKU 128</strain>
    </source>
</reference>
<dbReference type="PANTHER" id="PTHR43806">
    <property type="entry name" value="PEPTIDASE S8"/>
    <property type="match status" value="1"/>
</dbReference>
<gene>
    <name evidence="10" type="ORF">J4573_49180</name>
</gene>
<keyword evidence="8" id="KW-0732">Signal</keyword>
<keyword evidence="11" id="KW-1185">Reference proteome</keyword>
<dbReference type="GO" id="GO:0004252">
    <property type="term" value="F:serine-type endopeptidase activity"/>
    <property type="evidence" value="ECO:0007669"/>
    <property type="project" value="UniProtKB-UniRule"/>
</dbReference>
<accession>A0A939T6N0</accession>
<evidence type="ECO:0000259" key="9">
    <source>
        <dbReference type="Pfam" id="PF00082"/>
    </source>
</evidence>
<feature type="compositionally biased region" description="Pro residues" evidence="6">
    <location>
        <begin position="421"/>
        <end position="432"/>
    </location>
</feature>
<evidence type="ECO:0000256" key="8">
    <source>
        <dbReference type="SAM" id="SignalP"/>
    </source>
</evidence>
<dbReference type="InterPro" id="IPR050131">
    <property type="entry name" value="Peptidase_S8_subtilisin-like"/>
</dbReference>
<dbReference type="EMBL" id="JAGEOJ010000032">
    <property type="protein sequence ID" value="MBO2455136.1"/>
    <property type="molecule type" value="Genomic_DNA"/>
</dbReference>
<feature type="compositionally biased region" description="Pro residues" evidence="6">
    <location>
        <begin position="451"/>
        <end position="462"/>
    </location>
</feature>
<feature type="active site" description="Charge relay system" evidence="5">
    <location>
        <position position="95"/>
    </location>
</feature>
<feature type="signal peptide" evidence="8">
    <location>
        <begin position="1"/>
        <end position="24"/>
    </location>
</feature>
<feature type="compositionally biased region" description="Pro residues" evidence="6">
    <location>
        <begin position="401"/>
        <end position="413"/>
    </location>
</feature>
<evidence type="ECO:0000256" key="3">
    <source>
        <dbReference type="ARBA" id="ARBA00022801"/>
    </source>
</evidence>
<keyword evidence="7" id="KW-1133">Transmembrane helix</keyword>
<protein>
    <submittedName>
        <fullName evidence="10">S8 family serine peptidase</fullName>
    </submittedName>
</protein>
<name>A0A939T6N0_9ACTN</name>
<dbReference type="AlphaFoldDB" id="A0A939T6N0"/>
<dbReference type="PANTHER" id="PTHR43806:SF11">
    <property type="entry name" value="CEREVISIN-RELATED"/>
    <property type="match status" value="1"/>
</dbReference>
<dbReference type="SUPFAM" id="SSF52743">
    <property type="entry name" value="Subtilisin-like"/>
    <property type="match status" value="1"/>
</dbReference>
<feature type="active site" description="Charge relay system" evidence="5">
    <location>
        <position position="273"/>
    </location>
</feature>
<keyword evidence="4 5" id="KW-0720">Serine protease</keyword>
<dbReference type="Proteomes" id="UP000669179">
    <property type="component" value="Unassembled WGS sequence"/>
</dbReference>
<comment type="caution">
    <text evidence="10">The sequence shown here is derived from an EMBL/GenBank/DDBJ whole genome shotgun (WGS) entry which is preliminary data.</text>
</comment>
<evidence type="ECO:0000256" key="6">
    <source>
        <dbReference type="SAM" id="MobiDB-lite"/>
    </source>
</evidence>
<evidence type="ECO:0000256" key="1">
    <source>
        <dbReference type="ARBA" id="ARBA00011073"/>
    </source>
</evidence>
<feature type="transmembrane region" description="Helical" evidence="7">
    <location>
        <begin position="364"/>
        <end position="390"/>
    </location>
</feature>
<organism evidence="10 11">
    <name type="scientific">Actinomadura barringtoniae</name>
    <dbReference type="NCBI Taxonomy" id="1427535"/>
    <lineage>
        <taxon>Bacteria</taxon>
        <taxon>Bacillati</taxon>
        <taxon>Actinomycetota</taxon>
        <taxon>Actinomycetes</taxon>
        <taxon>Streptosporangiales</taxon>
        <taxon>Thermomonosporaceae</taxon>
        <taxon>Actinomadura</taxon>
    </lineage>
</organism>
<keyword evidence="7" id="KW-0812">Transmembrane</keyword>
<keyword evidence="7" id="KW-0472">Membrane</keyword>
<evidence type="ECO:0000256" key="7">
    <source>
        <dbReference type="SAM" id="Phobius"/>
    </source>
</evidence>
<feature type="compositionally biased region" description="Low complexity" evidence="6">
    <location>
        <begin position="433"/>
        <end position="450"/>
    </location>
</feature>
<evidence type="ECO:0000256" key="4">
    <source>
        <dbReference type="ARBA" id="ARBA00022825"/>
    </source>
</evidence>
<dbReference type="InterPro" id="IPR036852">
    <property type="entry name" value="Peptidase_S8/S53_dom_sf"/>
</dbReference>
<dbReference type="InterPro" id="IPR000209">
    <property type="entry name" value="Peptidase_S8/S53_dom"/>
</dbReference>
<keyword evidence="2 5" id="KW-0645">Protease</keyword>
<dbReference type="Gene3D" id="3.40.50.200">
    <property type="entry name" value="Peptidase S8/S53 domain"/>
    <property type="match status" value="1"/>
</dbReference>
<dbReference type="GO" id="GO:0006508">
    <property type="term" value="P:proteolysis"/>
    <property type="evidence" value="ECO:0007669"/>
    <property type="project" value="UniProtKB-KW"/>
</dbReference>
<proteinExistence type="inferred from homology"/>